<dbReference type="SUPFAM" id="SSF100934">
    <property type="entry name" value="Heat shock protein 70kD (HSP70), C-terminal subdomain"/>
    <property type="match status" value="1"/>
</dbReference>
<feature type="transmembrane region" description="Helical" evidence="3">
    <location>
        <begin position="32"/>
        <end position="50"/>
    </location>
</feature>
<accession>A0ABR0CPE0</accession>
<evidence type="ECO:0000313" key="4">
    <source>
        <dbReference type="EMBL" id="KAK4478615.1"/>
    </source>
</evidence>
<evidence type="ECO:0000256" key="2">
    <source>
        <dbReference type="ARBA" id="ARBA00022840"/>
    </source>
</evidence>
<gene>
    <name evidence="4" type="ORF">RD792_014104</name>
</gene>
<keyword evidence="2" id="KW-0067">ATP-binding</keyword>
<keyword evidence="3" id="KW-1133">Transmembrane helix</keyword>
<dbReference type="SUPFAM" id="SSF100920">
    <property type="entry name" value="Heat shock protein 70kD (HSP70), peptide-binding domain"/>
    <property type="match status" value="1"/>
</dbReference>
<dbReference type="InterPro" id="IPR029047">
    <property type="entry name" value="HSP70_peptide-bd_sf"/>
</dbReference>
<organism evidence="4 5">
    <name type="scientific">Penstemon davidsonii</name>
    <dbReference type="NCBI Taxonomy" id="160366"/>
    <lineage>
        <taxon>Eukaryota</taxon>
        <taxon>Viridiplantae</taxon>
        <taxon>Streptophyta</taxon>
        <taxon>Embryophyta</taxon>
        <taxon>Tracheophyta</taxon>
        <taxon>Spermatophyta</taxon>
        <taxon>Magnoliopsida</taxon>
        <taxon>eudicotyledons</taxon>
        <taxon>Gunneridae</taxon>
        <taxon>Pentapetalae</taxon>
        <taxon>asterids</taxon>
        <taxon>lamiids</taxon>
        <taxon>Lamiales</taxon>
        <taxon>Plantaginaceae</taxon>
        <taxon>Cheloneae</taxon>
        <taxon>Penstemon</taxon>
    </lineage>
</organism>
<dbReference type="InterPro" id="IPR029048">
    <property type="entry name" value="HSP70_C_sf"/>
</dbReference>
<evidence type="ECO:0000313" key="5">
    <source>
        <dbReference type="Proteomes" id="UP001291926"/>
    </source>
</evidence>
<dbReference type="EMBL" id="JAYDYQ010002687">
    <property type="protein sequence ID" value="KAK4478615.1"/>
    <property type="molecule type" value="Genomic_DNA"/>
</dbReference>
<evidence type="ECO:0000256" key="1">
    <source>
        <dbReference type="ARBA" id="ARBA00022741"/>
    </source>
</evidence>
<sequence>MKVKEQGHGTTTCLENSSSLAFLFHLVDLVELLSALISMPMVFSTCLLIAEDKTTGRSKKITVTDDTGRLCKYDIEKMFQEAEYKSEDEEHKKKVDVMMNTIKDASKQLPAADKKKIEHAIESFIQWLDGNPLAEADEFEDKMEELESICNPIIANMYQGAGCDAPASSGIGSIDAGREIKVIRFMVFLFC</sequence>
<reference evidence="4 5" key="1">
    <citation type="journal article" date="2023" name="bioRxiv">
        <title>Genome report: Whole genome sequence and annotation of Penstemon davidsonii.</title>
        <authorList>
            <person name="Ostevik K.L."/>
            <person name="Alabady M."/>
            <person name="Zhang M."/>
            <person name="Rausher M.D."/>
        </authorList>
    </citation>
    <scope>NUCLEOTIDE SEQUENCE [LARGE SCALE GENOMIC DNA]</scope>
    <source>
        <strain evidence="4">DNT005</strain>
        <tissue evidence="4">Whole leaf</tissue>
    </source>
</reference>
<dbReference type="Proteomes" id="UP001291926">
    <property type="component" value="Unassembled WGS sequence"/>
</dbReference>
<proteinExistence type="predicted"/>
<keyword evidence="3" id="KW-0472">Membrane</keyword>
<evidence type="ECO:0000256" key="3">
    <source>
        <dbReference type="SAM" id="Phobius"/>
    </source>
</evidence>
<dbReference type="Gene3D" id="2.60.34.10">
    <property type="entry name" value="Substrate Binding Domain Of DNAk, Chain A, domain 1"/>
    <property type="match status" value="1"/>
</dbReference>
<dbReference type="InterPro" id="IPR013126">
    <property type="entry name" value="Hsp_70_fam"/>
</dbReference>
<keyword evidence="3" id="KW-0812">Transmembrane</keyword>
<comment type="caution">
    <text evidence="4">The sequence shown here is derived from an EMBL/GenBank/DDBJ whole genome shotgun (WGS) entry which is preliminary data.</text>
</comment>
<dbReference type="Gene3D" id="1.20.1270.10">
    <property type="match status" value="1"/>
</dbReference>
<protein>
    <submittedName>
        <fullName evidence="4">Uncharacterized protein</fullName>
    </submittedName>
</protein>
<dbReference type="Pfam" id="PF00012">
    <property type="entry name" value="HSP70"/>
    <property type="match status" value="1"/>
</dbReference>
<keyword evidence="1" id="KW-0547">Nucleotide-binding</keyword>
<keyword evidence="5" id="KW-1185">Reference proteome</keyword>
<name>A0ABR0CPE0_9LAMI</name>